<reference evidence="4" key="1">
    <citation type="submission" date="2021-01" db="EMBL/GenBank/DDBJ databases">
        <authorList>
            <person name="Kaushik A."/>
        </authorList>
    </citation>
    <scope>NUCLEOTIDE SEQUENCE</scope>
    <source>
        <strain evidence="4">AG3-T5</strain>
    </source>
</reference>
<feature type="compositionally biased region" description="Polar residues" evidence="2">
    <location>
        <begin position="336"/>
        <end position="345"/>
    </location>
</feature>
<feature type="compositionally biased region" description="Acidic residues" evidence="2">
    <location>
        <begin position="212"/>
        <end position="224"/>
    </location>
</feature>
<feature type="binding site" evidence="1">
    <location>
        <position position="968"/>
    </location>
    <ligand>
        <name>2-oxoglutarate</name>
        <dbReference type="ChEBI" id="CHEBI:16810"/>
    </ligand>
</feature>
<proteinExistence type="predicted"/>
<dbReference type="PROSITE" id="PS51471">
    <property type="entry name" value="FE2OG_OXY"/>
    <property type="match status" value="1"/>
</dbReference>
<evidence type="ECO:0000259" key="3">
    <source>
        <dbReference type="PROSITE" id="PS51471"/>
    </source>
</evidence>
<dbReference type="EMBL" id="CAJMWW010000069">
    <property type="protein sequence ID" value="CAE6415976.1"/>
    <property type="molecule type" value="Genomic_DNA"/>
</dbReference>
<dbReference type="Pfam" id="PF13532">
    <property type="entry name" value="2OG-FeII_Oxy_2"/>
    <property type="match status" value="1"/>
</dbReference>
<dbReference type="GO" id="GO:0008198">
    <property type="term" value="F:ferrous iron binding"/>
    <property type="evidence" value="ECO:0007669"/>
    <property type="project" value="TreeGrafter"/>
</dbReference>
<feature type="compositionally biased region" description="Polar residues" evidence="2">
    <location>
        <begin position="284"/>
        <end position="302"/>
    </location>
</feature>
<feature type="compositionally biased region" description="Basic and acidic residues" evidence="2">
    <location>
        <begin position="524"/>
        <end position="534"/>
    </location>
</feature>
<feature type="region of interest" description="Disordered" evidence="2">
    <location>
        <begin position="407"/>
        <end position="443"/>
    </location>
</feature>
<dbReference type="InterPro" id="IPR027450">
    <property type="entry name" value="AlkB-like"/>
</dbReference>
<dbReference type="GO" id="GO:0051747">
    <property type="term" value="F:cytosine C-5 DNA demethylase activity"/>
    <property type="evidence" value="ECO:0007669"/>
    <property type="project" value="TreeGrafter"/>
</dbReference>
<dbReference type="InterPro" id="IPR032852">
    <property type="entry name" value="ALKBH2"/>
</dbReference>
<evidence type="ECO:0000313" key="4">
    <source>
        <dbReference type="EMBL" id="CAE6415976.1"/>
    </source>
</evidence>
<feature type="compositionally biased region" description="Basic residues" evidence="2">
    <location>
        <begin position="167"/>
        <end position="182"/>
    </location>
</feature>
<dbReference type="Gene3D" id="2.60.120.590">
    <property type="entry name" value="Alpha-ketoglutarate-dependent dioxygenase AlkB-like"/>
    <property type="match status" value="1"/>
</dbReference>
<organism evidence="4 5">
    <name type="scientific">Rhizoctonia solani</name>
    <dbReference type="NCBI Taxonomy" id="456999"/>
    <lineage>
        <taxon>Eukaryota</taxon>
        <taxon>Fungi</taxon>
        <taxon>Dikarya</taxon>
        <taxon>Basidiomycota</taxon>
        <taxon>Agaricomycotina</taxon>
        <taxon>Agaricomycetes</taxon>
        <taxon>Cantharellales</taxon>
        <taxon>Ceratobasidiaceae</taxon>
        <taxon>Rhizoctonia</taxon>
    </lineage>
</organism>
<feature type="region of interest" description="Disordered" evidence="2">
    <location>
        <begin position="270"/>
        <end position="370"/>
    </location>
</feature>
<evidence type="ECO:0000256" key="1">
    <source>
        <dbReference type="PIRSR" id="PIRSR632852-1"/>
    </source>
</evidence>
<feature type="binding site" evidence="1">
    <location>
        <position position="959"/>
    </location>
    <ligand>
        <name>2-oxoglutarate</name>
        <dbReference type="ChEBI" id="CHEBI:16810"/>
    </ligand>
</feature>
<dbReference type="InterPro" id="IPR037151">
    <property type="entry name" value="AlkB-like_sf"/>
</dbReference>
<protein>
    <recommendedName>
        <fullName evidence="3">Fe2OG dioxygenase domain-containing protein</fullName>
    </recommendedName>
</protein>
<evidence type="ECO:0000313" key="5">
    <source>
        <dbReference type="Proteomes" id="UP000663841"/>
    </source>
</evidence>
<gene>
    <name evidence="4" type="ORF">RDB_LOCUS33503</name>
</gene>
<feature type="domain" description="Fe2OG dioxygenase" evidence="3">
    <location>
        <begin position="950"/>
        <end position="1070"/>
    </location>
</feature>
<dbReference type="InterPro" id="IPR005123">
    <property type="entry name" value="Oxoglu/Fe-dep_dioxygenase_dom"/>
</dbReference>
<feature type="compositionally biased region" description="Basic residues" evidence="2">
    <location>
        <begin position="304"/>
        <end position="328"/>
    </location>
</feature>
<accession>A0A8H3A8U7</accession>
<dbReference type="PANTHER" id="PTHR31573:SF4">
    <property type="entry name" value="FE2OG DIOXYGENASE DOMAIN-CONTAINING PROTEIN"/>
    <property type="match status" value="1"/>
</dbReference>
<comment type="caution">
    <text evidence="4">The sequence shown here is derived from an EMBL/GenBank/DDBJ whole genome shotgun (WGS) entry which is preliminary data.</text>
</comment>
<dbReference type="GO" id="GO:0035516">
    <property type="term" value="F:broad specificity oxidative DNA demethylase activity"/>
    <property type="evidence" value="ECO:0007669"/>
    <property type="project" value="TreeGrafter"/>
</dbReference>
<evidence type="ECO:0000256" key="2">
    <source>
        <dbReference type="SAM" id="MobiDB-lite"/>
    </source>
</evidence>
<feature type="region of interest" description="Disordered" evidence="2">
    <location>
        <begin position="161"/>
        <end position="249"/>
    </location>
</feature>
<dbReference type="PANTHER" id="PTHR31573">
    <property type="entry name" value="ALPHA-KETOGLUTARATE-DEPENDENT DIOXYGENASE ALKB HOMOLOG 2"/>
    <property type="match status" value="1"/>
</dbReference>
<feature type="binding site" evidence="1">
    <location>
        <position position="1050"/>
    </location>
    <ligand>
        <name>2-oxoglutarate</name>
        <dbReference type="ChEBI" id="CHEBI:16810"/>
    </ligand>
</feature>
<name>A0A8H3A8U7_9AGAM</name>
<dbReference type="SUPFAM" id="SSF51197">
    <property type="entry name" value="Clavaminate synthase-like"/>
    <property type="match status" value="1"/>
</dbReference>
<feature type="region of interest" description="Disordered" evidence="2">
    <location>
        <begin position="513"/>
        <end position="534"/>
    </location>
</feature>
<feature type="binding site" evidence="1">
    <location>
        <position position="971"/>
    </location>
    <ligand>
        <name>substrate</name>
    </ligand>
</feature>
<dbReference type="AlphaFoldDB" id="A0A8H3A8U7"/>
<feature type="compositionally biased region" description="Low complexity" evidence="2">
    <location>
        <begin position="433"/>
        <end position="442"/>
    </location>
</feature>
<sequence>MDAKETWTTSSLSRLVSLKPGLLKAFIDDRGHRSKPDRFIIFYRVMEEGEEDDEHDIIARKLVEAWVDIAYTSSREDEPSPGTLPSISEWKNDPRYKGFFHTQRSLVERPDQALSLLNTYREQLGLPLVDSDHPCLVFPELSDEQCDLLVLSKFSYRKQNATVKSEKKSRRGVGVGKRRKSQYRGPSGRRSNKSADSKVHKPVPALEKLPESDDETDIWSDFPDEPPQPDHEDNPAQLQPSGGDKLDEADVHRLMPKVKIKTEGRFNLKQASATRSSMRLAVSKSLNPQTAVSTPIQSQSKATLARKSKPKMLGKVQSRAKRSPKPKKVSSVASVQPDTLVTSDSLPFKSDSVAGKLDRSDEGSDDIPLEDHVPLHQRVKTHTMDNVEPPFFNTSFNDAWNSMDSKLSLTDEQPAPPPEDTTQSFEPPPPASSVPSSNESSSITWNDSYLTEYVRIPVWAKSRQELCELPYFKSMQGGVYTRGGTVYGYLLGRFSSPRDAWCHDGRLIISHGGGKNVMDEGESDPTKAKHQLGDDQLESDKSVRALLTSYRMFRPIVILAEADYEHLQKFNLKQGYAEGASYYVLGHYAIVAAWAEHEEVMTQGFIHTRWKFAFQYIEGNQSPPWWLQAPGSSITAPKPPNRKCITQPSRERRKFGGIVSGNRKRVSEVTTESFTGSPSMDCNECRTLSPHVYTLGAICLNPDCSSFWKLNGLPVPQAGLTFNPNFLVLRALPGQLQKIPYPIVPEYPDWQHRGNGESIFNRHYWAGACCHRCGRVSCRQKWRCWECLTCGLLREESRPQIYATSCLFGPMDCETQGGAIFSAHDMKSTSQVVKYHDGLNRLVTYYELPNNVGRIVHILNNPAVTQKADELFQQYQQDASNMNMFQRHAMKTHGVKGELYAQHYSHNAGAPYKYIAEAISTPFDCCPKSVVEAKDHIQYLCEPALGKKADFNEVLSVAYAEGQEMNFHSDDEPGLGPVIAGLTLGSHADMLFRYHIARKKNLVYKNGPFRPSEVRTSDDLDSNERVLQIMLSHGDLLIMDGIEIQKQYEHAVFVRDTDMVRFAATARFIGPRPSVPTVVQNVYSDHDVHLAGTYVPHTLAWNPGLPPFTMPPTQAEVPQMDRRGLYSPSQDLTCLAHDSNDPCHQD</sequence>
<dbReference type="Proteomes" id="UP000663841">
    <property type="component" value="Unassembled WGS sequence"/>
</dbReference>
<dbReference type="GO" id="GO:0006307">
    <property type="term" value="P:DNA alkylation repair"/>
    <property type="evidence" value="ECO:0007669"/>
    <property type="project" value="TreeGrafter"/>
</dbReference>